<protein>
    <submittedName>
        <fullName evidence="12">Methyl-accepting chemotaxis protein</fullName>
    </submittedName>
</protein>
<keyword evidence="2" id="KW-1003">Cell membrane</keyword>
<dbReference type="Pfam" id="PF17200">
    <property type="entry name" value="sCache_2"/>
    <property type="match status" value="1"/>
</dbReference>
<dbReference type="Gene3D" id="1.10.287.950">
    <property type="entry name" value="Methyl-accepting chemotaxis protein"/>
    <property type="match status" value="1"/>
</dbReference>
<reference evidence="13" key="1">
    <citation type="submission" date="2012-06" db="EMBL/GenBank/DDBJ databases">
        <title>Complete sequence of Desulfitobacterium dehalogenans ATCC 51507.</title>
        <authorList>
            <person name="Lucas S."/>
            <person name="Han J."/>
            <person name="Lapidus A."/>
            <person name="Cheng J.-F."/>
            <person name="Goodwin L."/>
            <person name="Pitluck S."/>
            <person name="Peters L."/>
            <person name="Ovchinnikova G."/>
            <person name="Teshima H."/>
            <person name="Detter J.C."/>
            <person name="Han C."/>
            <person name="Tapia R."/>
            <person name="Land M."/>
            <person name="Hauser L."/>
            <person name="Kyrpides N."/>
            <person name="Ivanova N."/>
            <person name="Pagani I."/>
            <person name="Kruse T."/>
            <person name="de Vos W.M."/>
            <person name="Smidt H."/>
            <person name="Woyke T."/>
        </authorList>
    </citation>
    <scope>NUCLEOTIDE SEQUENCE [LARGE SCALE GENOMIC DNA]</scope>
    <source>
        <strain evidence="13">ATCC 51507 / DSM 9161 / JW/IU-DC1</strain>
    </source>
</reference>
<evidence type="ECO:0000259" key="10">
    <source>
        <dbReference type="PROSITE" id="PS50111"/>
    </source>
</evidence>
<dbReference type="PROSITE" id="PS50885">
    <property type="entry name" value="HAMP"/>
    <property type="match status" value="1"/>
</dbReference>
<evidence type="ECO:0000256" key="1">
    <source>
        <dbReference type="ARBA" id="ARBA00004651"/>
    </source>
</evidence>
<comment type="subcellular location">
    <subcellularLocation>
        <location evidence="1">Cell membrane</location>
        <topology evidence="1">Multi-pass membrane protein</topology>
    </subcellularLocation>
</comment>
<dbReference type="SMART" id="SM01049">
    <property type="entry name" value="Cache_2"/>
    <property type="match status" value="1"/>
</dbReference>
<evidence type="ECO:0000256" key="9">
    <source>
        <dbReference type="SAM" id="Phobius"/>
    </source>
</evidence>
<dbReference type="InterPro" id="IPR003660">
    <property type="entry name" value="HAMP_dom"/>
</dbReference>
<dbReference type="Gene3D" id="3.30.450.20">
    <property type="entry name" value="PAS domain"/>
    <property type="match status" value="1"/>
</dbReference>
<dbReference type="SUPFAM" id="SSF58104">
    <property type="entry name" value="Methyl-accepting chemotaxis protein (MCP) signaling domain"/>
    <property type="match status" value="1"/>
</dbReference>
<feature type="domain" description="Methyl-accepting transducer" evidence="10">
    <location>
        <begin position="302"/>
        <end position="573"/>
    </location>
</feature>
<proteinExistence type="inferred from homology"/>
<reference evidence="12 13" key="2">
    <citation type="journal article" date="2015" name="J. Bacteriol.">
        <title>Genomic, proteomic, and biochemical analysis of the organohalide respiratory pathway in Desulfitobacterium dehalogenans.</title>
        <authorList>
            <person name="Kruse T."/>
            <person name="van de Pas B.A."/>
            <person name="Atteia A."/>
            <person name="Krab K."/>
            <person name="Hagen W.R."/>
            <person name="Goodwin L."/>
            <person name="Chain P."/>
            <person name="Boeren S."/>
            <person name="Maphosa F."/>
            <person name="Schraa G."/>
            <person name="de Vos W.M."/>
            <person name="van der Oost J."/>
            <person name="Smidt H."/>
            <person name="Stams A.J."/>
        </authorList>
    </citation>
    <scope>NUCLEOTIDE SEQUENCE [LARGE SCALE GENOMIC DNA]</scope>
    <source>
        <strain evidence="13">ATCC 51507 / DSM 9161 / JW/IU-DC1</strain>
    </source>
</reference>
<gene>
    <name evidence="12" type="ordered locus">Desde_0066</name>
</gene>
<evidence type="ECO:0000256" key="4">
    <source>
        <dbReference type="ARBA" id="ARBA00022989"/>
    </source>
</evidence>
<evidence type="ECO:0000256" key="5">
    <source>
        <dbReference type="ARBA" id="ARBA00023136"/>
    </source>
</evidence>
<dbReference type="eggNOG" id="COG0840">
    <property type="taxonomic scope" value="Bacteria"/>
</dbReference>
<evidence type="ECO:0000259" key="11">
    <source>
        <dbReference type="PROSITE" id="PS50885"/>
    </source>
</evidence>
<dbReference type="RefSeq" id="WP_014792061.1">
    <property type="nucleotide sequence ID" value="NC_018017.1"/>
</dbReference>
<dbReference type="PRINTS" id="PR00260">
    <property type="entry name" value="CHEMTRNSDUCR"/>
</dbReference>
<dbReference type="InterPro" id="IPR004090">
    <property type="entry name" value="Chemotax_Me-accpt_rcpt"/>
</dbReference>
<dbReference type="Proteomes" id="UP000006053">
    <property type="component" value="Chromosome"/>
</dbReference>
<dbReference type="CDD" id="cd06225">
    <property type="entry name" value="HAMP"/>
    <property type="match status" value="1"/>
</dbReference>
<feature type="transmembrane region" description="Helical" evidence="9">
    <location>
        <begin position="207"/>
        <end position="226"/>
    </location>
</feature>
<organism evidence="12 13">
    <name type="scientific">Desulfitobacterium dehalogenans (strain ATCC 51507 / DSM 9161 / JW/IU-DC1)</name>
    <dbReference type="NCBI Taxonomy" id="756499"/>
    <lineage>
        <taxon>Bacteria</taxon>
        <taxon>Bacillati</taxon>
        <taxon>Bacillota</taxon>
        <taxon>Clostridia</taxon>
        <taxon>Eubacteriales</taxon>
        <taxon>Desulfitobacteriaceae</taxon>
        <taxon>Desulfitobacterium</taxon>
    </lineage>
</organism>
<keyword evidence="6 8" id="KW-0807">Transducer</keyword>
<evidence type="ECO:0000313" key="13">
    <source>
        <dbReference type="Proteomes" id="UP000006053"/>
    </source>
</evidence>
<dbReference type="Pfam" id="PF00672">
    <property type="entry name" value="HAMP"/>
    <property type="match status" value="1"/>
</dbReference>
<evidence type="ECO:0000256" key="2">
    <source>
        <dbReference type="ARBA" id="ARBA00022475"/>
    </source>
</evidence>
<dbReference type="Gene3D" id="6.10.340.10">
    <property type="match status" value="1"/>
</dbReference>
<comment type="similarity">
    <text evidence="7">Belongs to the methyl-accepting chemotaxis (MCP) protein family.</text>
</comment>
<keyword evidence="13" id="KW-1185">Reference proteome</keyword>
<keyword evidence="5 9" id="KW-0472">Membrane</keyword>
<dbReference type="AlphaFoldDB" id="I4A3M7"/>
<dbReference type="STRING" id="756499.Desde_0066"/>
<dbReference type="GO" id="GO:0004888">
    <property type="term" value="F:transmembrane signaling receptor activity"/>
    <property type="evidence" value="ECO:0007669"/>
    <property type="project" value="InterPro"/>
</dbReference>
<keyword evidence="4 9" id="KW-1133">Transmembrane helix</keyword>
<dbReference type="OrthoDB" id="9810264at2"/>
<keyword evidence="3 9" id="KW-0812">Transmembrane</keyword>
<dbReference type="GO" id="GO:0007165">
    <property type="term" value="P:signal transduction"/>
    <property type="evidence" value="ECO:0007669"/>
    <property type="project" value="UniProtKB-KW"/>
</dbReference>
<evidence type="ECO:0000313" key="12">
    <source>
        <dbReference type="EMBL" id="AFL98561.1"/>
    </source>
</evidence>
<dbReference type="KEGG" id="ddh:Desde_0066"/>
<dbReference type="EMBL" id="CP003348">
    <property type="protein sequence ID" value="AFL98561.1"/>
    <property type="molecule type" value="Genomic_DNA"/>
</dbReference>
<evidence type="ECO:0000256" key="3">
    <source>
        <dbReference type="ARBA" id="ARBA00022692"/>
    </source>
</evidence>
<accession>I4A3M7</accession>
<dbReference type="GO" id="GO:0006935">
    <property type="term" value="P:chemotaxis"/>
    <property type="evidence" value="ECO:0007669"/>
    <property type="project" value="InterPro"/>
</dbReference>
<name>I4A3M7_DESDJ</name>
<dbReference type="Pfam" id="PF00015">
    <property type="entry name" value="MCPsignal"/>
    <property type="match status" value="1"/>
</dbReference>
<dbReference type="FunFam" id="1.10.287.950:FF:000001">
    <property type="entry name" value="Methyl-accepting chemotaxis sensory transducer"/>
    <property type="match status" value="1"/>
</dbReference>
<dbReference type="PANTHER" id="PTHR32089:SF112">
    <property type="entry name" value="LYSOZYME-LIKE PROTEIN-RELATED"/>
    <property type="match status" value="1"/>
</dbReference>
<dbReference type="InterPro" id="IPR004089">
    <property type="entry name" value="MCPsignal_dom"/>
</dbReference>
<evidence type="ECO:0000256" key="8">
    <source>
        <dbReference type="PROSITE-ProRule" id="PRU00284"/>
    </source>
</evidence>
<dbReference type="InterPro" id="IPR033480">
    <property type="entry name" value="sCache_2"/>
</dbReference>
<evidence type="ECO:0000256" key="6">
    <source>
        <dbReference type="ARBA" id="ARBA00023224"/>
    </source>
</evidence>
<sequence precursor="true">MKSIRARLTLAFILTSVLMSIVVGGYNIYRQMDMVEKNVATYRETLFAEYDRGIKTDVEIAISVIEKVYKEQQGGLLTEEEAKVKAADLVRDLRFEGENYFWVDTTEGINVVLLGRDTEGKSRLDAVDPNGYAYVRDGFVKNALAGGGFSNYEFAKPNETEPKPKRGYTQLFEPYGWVVGTGNWVDDIEVEVVKQELIYQDQMLNDIIRIAVAMILGLALVSAFAFKLSQNFARRIKIVAQGANEIAQGNLNIEKIQVDSQDELGQLAQDFNHMTENLIQLVKQVSLASEHIASSSQQLSAGAEQSAQASNEVAGAITEVAQGTEKQMTAVNDVAAVVEEMAAGMGQVLNNTEYVVRSAEGTAKATEKGQQSIHTTINQMDHIQKAVNHSASLVEQLGIRSQEIGQIVEAISGIADQTNLLALNAAIEAARAGEQGRGFAVVAEEVRKLAEQSQIAAKQIADLIGEIQEDTHKAVDSMKNGTQEVEIGSKVVYEAGSAFEEIARLIQEVTEQVRGISHEIEEISHGNERIVSSIHEVNQISKSIAEQTLNVSASTEEQSASVEEIASSSQMLAKMTEDMEQALRRFKI</sequence>
<dbReference type="SMART" id="SM00304">
    <property type="entry name" value="HAMP"/>
    <property type="match status" value="1"/>
</dbReference>
<evidence type="ECO:0000256" key="7">
    <source>
        <dbReference type="ARBA" id="ARBA00029447"/>
    </source>
</evidence>
<feature type="domain" description="HAMP" evidence="11">
    <location>
        <begin position="230"/>
        <end position="283"/>
    </location>
</feature>
<dbReference type="SMART" id="SM00283">
    <property type="entry name" value="MA"/>
    <property type="match status" value="1"/>
</dbReference>
<dbReference type="PROSITE" id="PS50111">
    <property type="entry name" value="CHEMOTAXIS_TRANSDUC_2"/>
    <property type="match status" value="1"/>
</dbReference>
<dbReference type="HOGENOM" id="CLU_000445_107_19_9"/>
<dbReference type="GO" id="GO:0005886">
    <property type="term" value="C:plasma membrane"/>
    <property type="evidence" value="ECO:0007669"/>
    <property type="project" value="UniProtKB-SubCell"/>
</dbReference>
<dbReference type="CDD" id="cd11386">
    <property type="entry name" value="MCP_signal"/>
    <property type="match status" value="1"/>
</dbReference>
<dbReference type="PANTHER" id="PTHR32089">
    <property type="entry name" value="METHYL-ACCEPTING CHEMOTAXIS PROTEIN MCPB"/>
    <property type="match status" value="1"/>
</dbReference>